<comment type="caution">
    <text evidence="2">The sequence shown here is derived from an EMBL/GenBank/DDBJ whole genome shotgun (WGS) entry which is preliminary data.</text>
</comment>
<dbReference type="EMBL" id="BART01021509">
    <property type="protein sequence ID" value="GAH01127.1"/>
    <property type="molecule type" value="Genomic_DNA"/>
</dbReference>
<feature type="compositionally biased region" description="Polar residues" evidence="1">
    <location>
        <begin position="1"/>
        <end position="17"/>
    </location>
</feature>
<gene>
    <name evidence="2" type="ORF">S01H4_39658</name>
</gene>
<accession>X1C1H4</accession>
<sequence length="86" mass="9649">PSNKFDSIASAVQTASEESTDKVPRKKPGRVTYQPITTSTETTDHIPRKKPGRVKYSDVPPSPNESSDTTTKSEKRIPKTLRHRDR</sequence>
<name>X1C1H4_9ZZZZ</name>
<evidence type="ECO:0000313" key="2">
    <source>
        <dbReference type="EMBL" id="GAH01127.1"/>
    </source>
</evidence>
<feature type="non-terminal residue" evidence="2">
    <location>
        <position position="1"/>
    </location>
</feature>
<evidence type="ECO:0000256" key="1">
    <source>
        <dbReference type="SAM" id="MobiDB-lite"/>
    </source>
</evidence>
<reference evidence="2" key="1">
    <citation type="journal article" date="2014" name="Front. Microbiol.">
        <title>High frequency of phylogenetically diverse reductive dehalogenase-homologous genes in deep subseafloor sedimentary metagenomes.</title>
        <authorList>
            <person name="Kawai M."/>
            <person name="Futagami T."/>
            <person name="Toyoda A."/>
            <person name="Takaki Y."/>
            <person name="Nishi S."/>
            <person name="Hori S."/>
            <person name="Arai W."/>
            <person name="Tsubouchi T."/>
            <person name="Morono Y."/>
            <person name="Uchiyama I."/>
            <person name="Ito T."/>
            <person name="Fujiyama A."/>
            <person name="Inagaki F."/>
            <person name="Takami H."/>
        </authorList>
    </citation>
    <scope>NUCLEOTIDE SEQUENCE</scope>
    <source>
        <strain evidence="2">Expedition CK06-06</strain>
    </source>
</reference>
<dbReference type="AlphaFoldDB" id="X1C1H4"/>
<protein>
    <submittedName>
        <fullName evidence="2">Uncharacterized protein</fullName>
    </submittedName>
</protein>
<feature type="region of interest" description="Disordered" evidence="1">
    <location>
        <begin position="1"/>
        <end position="86"/>
    </location>
</feature>
<proteinExistence type="predicted"/>
<organism evidence="2">
    <name type="scientific">marine sediment metagenome</name>
    <dbReference type="NCBI Taxonomy" id="412755"/>
    <lineage>
        <taxon>unclassified sequences</taxon>
        <taxon>metagenomes</taxon>
        <taxon>ecological metagenomes</taxon>
    </lineage>
</organism>